<accession>A0A8I6TF18</accession>
<keyword evidence="1" id="KW-0812">Transmembrane</keyword>
<dbReference type="KEGG" id="clec:106667582"/>
<name>A0A8I6TF18_CIMLE</name>
<dbReference type="RefSeq" id="XP_014251106.1">
    <property type="nucleotide sequence ID" value="XM_014395620.2"/>
</dbReference>
<dbReference type="EnsemblMetazoa" id="XM_014395619.2">
    <property type="protein sequence ID" value="XP_014251105.1"/>
    <property type="gene ID" value="LOC106667582"/>
</dbReference>
<proteinExistence type="predicted"/>
<dbReference type="Pfam" id="PF13896">
    <property type="entry name" value="Glyco_transf_49"/>
    <property type="match status" value="1"/>
</dbReference>
<dbReference type="GeneID" id="106667582"/>
<sequence>MLQRRSWLIRLSVVLNIIVVLYVGAHMYYQNRRSSDGVFDVTGGAVVVPEGGRAGEASRRILLDIGSLPPSFVAPSTNTLGPGSSTTPTNRTQVTTEHVSTTLSSKVQSNIECDDIPRRQFTAQRGDFWVLHNYIKAERQFKCWESITYTTHADYTFLDNLEPLLDRWKGPISLAMHAPGYDFNKSIETIRYLRDCSPQPISEFVTFHFFFPNKHLPKVVPKPWQALEGDKYNCSLQPPWVDKATYKAEKKLTYPINVGRNIAREMATTHYILASDIELYPSPGVIPDFLDMVKRHDPPLKHKKPKVFPLSIFELEANMSLPSDKTELVAMLKNGTAIPFHKRLCPGCHNVPHTKEWLKANSTMGGLRVFHIGKRTGYFIHWEPIYIGTNSDPFYDERLSWEGKSDKMTQGYILCVLDYEFQILDNAFLVHRPGIKKLKRDPVRAMQASKTNSLIKYKIFPELKILYGTRKGCAV</sequence>
<dbReference type="OrthoDB" id="9974378at2759"/>
<evidence type="ECO:0000313" key="3">
    <source>
        <dbReference type="Proteomes" id="UP000494040"/>
    </source>
</evidence>
<keyword evidence="3" id="KW-1185">Reference proteome</keyword>
<dbReference type="AlphaFoldDB" id="A0A8I6TF18"/>
<reference evidence="2" key="1">
    <citation type="submission" date="2022-01" db="UniProtKB">
        <authorList>
            <consortium name="EnsemblMetazoa"/>
        </authorList>
    </citation>
    <scope>IDENTIFICATION</scope>
</reference>
<keyword evidence="1" id="KW-0472">Membrane</keyword>
<dbReference type="PANTHER" id="PTHR47412">
    <property type="entry name" value="FI01434P-RELATED"/>
    <property type="match status" value="1"/>
</dbReference>
<dbReference type="RefSeq" id="XP_024083757.1">
    <property type="nucleotide sequence ID" value="XM_024227989.1"/>
</dbReference>
<protein>
    <recommendedName>
        <fullName evidence="4">N-acetyllactosaminide beta-1,3-N-acetylglucosaminyltransferase</fullName>
    </recommendedName>
</protein>
<feature type="transmembrane region" description="Helical" evidence="1">
    <location>
        <begin position="7"/>
        <end position="29"/>
    </location>
</feature>
<keyword evidence="1" id="KW-1133">Transmembrane helix</keyword>
<dbReference type="EnsemblMetazoa" id="XM_024227989.1">
    <property type="protein sequence ID" value="XP_024083757.1"/>
    <property type="gene ID" value="LOC106667582"/>
</dbReference>
<organism evidence="2 3">
    <name type="scientific">Cimex lectularius</name>
    <name type="common">Bed bug</name>
    <name type="synonym">Acanthia lectularia</name>
    <dbReference type="NCBI Taxonomy" id="79782"/>
    <lineage>
        <taxon>Eukaryota</taxon>
        <taxon>Metazoa</taxon>
        <taxon>Ecdysozoa</taxon>
        <taxon>Arthropoda</taxon>
        <taxon>Hexapoda</taxon>
        <taxon>Insecta</taxon>
        <taxon>Pterygota</taxon>
        <taxon>Neoptera</taxon>
        <taxon>Paraneoptera</taxon>
        <taxon>Hemiptera</taxon>
        <taxon>Heteroptera</taxon>
        <taxon>Panheteroptera</taxon>
        <taxon>Cimicomorpha</taxon>
        <taxon>Cimicidae</taxon>
        <taxon>Cimex</taxon>
    </lineage>
</organism>
<dbReference type="EnsemblMetazoa" id="XM_014395620.2">
    <property type="protein sequence ID" value="XP_014251106.1"/>
    <property type="gene ID" value="LOC106667582"/>
</dbReference>
<evidence type="ECO:0000256" key="1">
    <source>
        <dbReference type="SAM" id="Phobius"/>
    </source>
</evidence>
<dbReference type="Proteomes" id="UP000494040">
    <property type="component" value="Unassembled WGS sequence"/>
</dbReference>
<dbReference type="PANTHER" id="PTHR47412:SF1">
    <property type="entry name" value="FI01434P-RELATED"/>
    <property type="match status" value="1"/>
</dbReference>
<evidence type="ECO:0008006" key="4">
    <source>
        <dbReference type="Google" id="ProtNLM"/>
    </source>
</evidence>
<evidence type="ECO:0000313" key="2">
    <source>
        <dbReference type="EnsemblMetazoa" id="XP_014251105.1"/>
    </source>
</evidence>
<dbReference type="RefSeq" id="XP_014251105.1">
    <property type="nucleotide sequence ID" value="XM_014395619.2"/>
</dbReference>
<dbReference type="OMA" id="AVRCWES"/>